<organism evidence="2 3">
    <name type="scientific">Cirrhinus molitorella</name>
    <name type="common">mud carp</name>
    <dbReference type="NCBI Taxonomy" id="172907"/>
    <lineage>
        <taxon>Eukaryota</taxon>
        <taxon>Metazoa</taxon>
        <taxon>Chordata</taxon>
        <taxon>Craniata</taxon>
        <taxon>Vertebrata</taxon>
        <taxon>Euteleostomi</taxon>
        <taxon>Actinopterygii</taxon>
        <taxon>Neopterygii</taxon>
        <taxon>Teleostei</taxon>
        <taxon>Ostariophysi</taxon>
        <taxon>Cypriniformes</taxon>
        <taxon>Cyprinidae</taxon>
        <taxon>Labeoninae</taxon>
        <taxon>Labeonini</taxon>
        <taxon>Cirrhinus</taxon>
    </lineage>
</organism>
<gene>
    <name evidence="2" type="ORF">QQF64_026653</name>
</gene>
<name>A0ABR3NA64_9TELE</name>
<accession>A0ABR3NA64</accession>
<dbReference type="EMBL" id="JAYMGO010000005">
    <property type="protein sequence ID" value="KAL1273839.1"/>
    <property type="molecule type" value="Genomic_DNA"/>
</dbReference>
<comment type="caution">
    <text evidence="2">The sequence shown here is derived from an EMBL/GenBank/DDBJ whole genome shotgun (WGS) entry which is preliminary data.</text>
</comment>
<feature type="region of interest" description="Disordered" evidence="1">
    <location>
        <begin position="1"/>
        <end position="87"/>
    </location>
</feature>
<evidence type="ECO:0000313" key="3">
    <source>
        <dbReference type="Proteomes" id="UP001558613"/>
    </source>
</evidence>
<feature type="compositionally biased region" description="Polar residues" evidence="1">
    <location>
        <begin position="48"/>
        <end position="63"/>
    </location>
</feature>
<feature type="non-terminal residue" evidence="2">
    <location>
        <position position="133"/>
    </location>
</feature>
<feature type="compositionally biased region" description="Polar residues" evidence="1">
    <location>
        <begin position="71"/>
        <end position="81"/>
    </location>
</feature>
<evidence type="ECO:0000256" key="1">
    <source>
        <dbReference type="SAM" id="MobiDB-lite"/>
    </source>
</evidence>
<feature type="compositionally biased region" description="Polar residues" evidence="1">
    <location>
        <begin position="10"/>
        <end position="33"/>
    </location>
</feature>
<dbReference type="Proteomes" id="UP001558613">
    <property type="component" value="Unassembled WGS sequence"/>
</dbReference>
<sequence>MVTLPVTYSPPVSSSLTSQGARNKNEPPSTEFFTSRRAGASEPPSAANLDSSLVQPPTHSTKPTVRGFIATTAQNRPSFSRYSPPKHRDAMAGVLQGEKQLFEKFWKGTFKAVAMPRPESIIVASITARRAVT</sequence>
<protein>
    <submittedName>
        <fullName evidence="2">Uncharacterized protein</fullName>
    </submittedName>
</protein>
<proteinExistence type="predicted"/>
<reference evidence="2 3" key="1">
    <citation type="submission" date="2023-09" db="EMBL/GenBank/DDBJ databases">
        <authorList>
            <person name="Wang M."/>
        </authorList>
    </citation>
    <scope>NUCLEOTIDE SEQUENCE [LARGE SCALE GENOMIC DNA]</scope>
    <source>
        <strain evidence="2">GT-2023</strain>
        <tissue evidence="2">Liver</tissue>
    </source>
</reference>
<keyword evidence="3" id="KW-1185">Reference proteome</keyword>
<evidence type="ECO:0000313" key="2">
    <source>
        <dbReference type="EMBL" id="KAL1273839.1"/>
    </source>
</evidence>